<name>A0AA86V3G4_9EUKA</name>
<organism evidence="1">
    <name type="scientific">Hexamita inflata</name>
    <dbReference type="NCBI Taxonomy" id="28002"/>
    <lineage>
        <taxon>Eukaryota</taxon>
        <taxon>Metamonada</taxon>
        <taxon>Diplomonadida</taxon>
        <taxon>Hexamitidae</taxon>
        <taxon>Hexamitinae</taxon>
        <taxon>Hexamita</taxon>
    </lineage>
</organism>
<evidence type="ECO:0000313" key="3">
    <source>
        <dbReference type="Proteomes" id="UP001642409"/>
    </source>
</evidence>
<comment type="caution">
    <text evidence="1">The sequence shown here is derived from an EMBL/GenBank/DDBJ whole genome shotgun (WGS) entry which is preliminary data.</text>
</comment>
<dbReference type="EMBL" id="CAXDID020000143">
    <property type="protein sequence ID" value="CAL6039591.1"/>
    <property type="molecule type" value="Genomic_DNA"/>
</dbReference>
<dbReference type="AlphaFoldDB" id="A0AA86V3G4"/>
<keyword evidence="3" id="KW-1185">Reference proteome</keyword>
<protein>
    <submittedName>
        <fullName evidence="1">Uncharacterized protein</fullName>
    </submittedName>
</protein>
<dbReference type="EMBL" id="CATOUU010001155">
    <property type="protein sequence ID" value="CAI9974772.1"/>
    <property type="molecule type" value="Genomic_DNA"/>
</dbReference>
<evidence type="ECO:0000313" key="1">
    <source>
        <dbReference type="EMBL" id="CAI9974772.1"/>
    </source>
</evidence>
<sequence length="1163" mass="135491">MSLSLTIQPDFDKQVTRIFAIYHFDVPLSLKQAVVPVFSPECQIHKIYVNQSEINQRHINSFNFRQQKMEEPNNIIDAQNFVYTQEAAREKFGDFYIDLCELTQQSDPVISLQSISFLFSIKNQHALSYYKLNNIYTSFKQTKSQILRTNDSNWLPVPIFFMSKYLKISAQFYISNNFSVLASGSRISSNSFQNAYCTIHQYFFQIDQFQTSSKCRISPDHRLINFDAMRDLFDRLYEYVTEEFQIPESQRLDWTLLFEPEFTSEEPLVFQNIVVFPLIEFQYSQDLTEYQAQRIYQLVGTAVSFCFAQFVIKHQTQQSLNASLITQALVKLLLDRISLPESVQIFQNYKTQLSFAKHCNAKMEPLFCMSSKIPLKLNQVAHDIKLHDVCSIQINQCDFYKQSVADEDALENEVDKLLVFADKLHRFDDENVVEEVQPISGVQEQAPVQEPMYITPQNVFFSLDNYPINLHQTSLNLRIRAKIAAIFLLNNCIDVIPLLTSQLSQIMTKTKFFQMLSQLSESSLDQQVNGNGTNSEQFCNFFQKQQNSLLQKNSDTLSQTTMGICQTFSAVILRTNQEFDWKMYQNDQYVDHILLQNMKQNFYVYDGEKVKQLTTNLTSDLVQTDQKIISIDPNMKHPYCVWQRVEKLAKPVGIKSEYKLLNYQMASFVFKTPFQDENTCYMLQLIKAPQSFDKQMLSLGLVAMYRWASTFELSQYKNQVIDELKKIYIKGFIPNQAIPGKVQAFQPEERFKLFTLMQSDSDIILDEYKTETLIQAAILNGFCKQNKNSLQFYQQLIKCDKKRCSFNNQLTAAALQGITWVICSEWKLDRQAHIKYFIQIVFEIINNELSNKILVKNCLQQLSFTMAVKNYEDLQKTFVKMFHKKELLKCQCSNCVQQSNGVLAYQVLLNLLIEKEEYQIISQIFKSQAITILPQNSLINQTIDPLFMQLGITASKYQWEHLAYEAQGPCPIEDWLMRDAYPGMNQLLTDRNMGQMTEVSDCQFCYDGGSCQCSRGQVQNAFEPQDKQEIDMMDQDLLKSVYNDKESFINIVQIQEQIACFTGRAMKQCQVKLWLYNELMTRLIQCTNINIKKQLLRALNAIFGLQMYKEVTPQQVIKLHKHVQNVSEEVKRGYSMLYDEEWNNYFILGIGSQGFRWGGCSIE</sequence>
<dbReference type="Proteomes" id="UP001642409">
    <property type="component" value="Unassembled WGS sequence"/>
</dbReference>
<gene>
    <name evidence="2" type="ORF">HINF_LOCUS37926</name>
    <name evidence="1" type="ORF">HINF_LOCUS62417</name>
</gene>
<reference evidence="2 3" key="2">
    <citation type="submission" date="2024-07" db="EMBL/GenBank/DDBJ databases">
        <authorList>
            <person name="Akdeniz Z."/>
        </authorList>
    </citation>
    <scope>NUCLEOTIDE SEQUENCE [LARGE SCALE GENOMIC DNA]</scope>
</reference>
<evidence type="ECO:0000313" key="2">
    <source>
        <dbReference type="EMBL" id="CAL6039591.1"/>
    </source>
</evidence>
<reference evidence="1" key="1">
    <citation type="submission" date="2023-06" db="EMBL/GenBank/DDBJ databases">
        <authorList>
            <person name="Kurt Z."/>
        </authorList>
    </citation>
    <scope>NUCLEOTIDE SEQUENCE</scope>
</reference>
<accession>A0AA86V3G4</accession>
<proteinExistence type="predicted"/>